<dbReference type="InterPro" id="IPR001466">
    <property type="entry name" value="Beta-lactam-related"/>
</dbReference>
<evidence type="ECO:0000259" key="3">
    <source>
        <dbReference type="Pfam" id="PF00144"/>
    </source>
</evidence>
<dbReference type="EMBL" id="FNQR01000003">
    <property type="protein sequence ID" value="SEA25072.1"/>
    <property type="molecule type" value="Genomic_DNA"/>
</dbReference>
<keyword evidence="5" id="KW-1185">Reference proteome</keyword>
<keyword evidence="2" id="KW-0472">Membrane</keyword>
<dbReference type="GO" id="GO:0016020">
    <property type="term" value="C:membrane"/>
    <property type="evidence" value="ECO:0007669"/>
    <property type="project" value="UniProtKB-SubCell"/>
</dbReference>
<name>A0A1H3ZPB5_9BACI</name>
<dbReference type="SUPFAM" id="SSF56601">
    <property type="entry name" value="beta-lactamase/transpeptidase-like"/>
    <property type="match status" value="1"/>
</dbReference>
<evidence type="ECO:0000256" key="1">
    <source>
        <dbReference type="ARBA" id="ARBA00004370"/>
    </source>
</evidence>
<feature type="domain" description="Beta-lactamase-related" evidence="3">
    <location>
        <begin position="8"/>
        <end position="126"/>
    </location>
</feature>
<organism evidence="4 5">
    <name type="scientific">Thalassobacillus cyri</name>
    <dbReference type="NCBI Taxonomy" id="571932"/>
    <lineage>
        <taxon>Bacteria</taxon>
        <taxon>Bacillati</taxon>
        <taxon>Bacillota</taxon>
        <taxon>Bacilli</taxon>
        <taxon>Bacillales</taxon>
        <taxon>Bacillaceae</taxon>
        <taxon>Thalassobacillus</taxon>
    </lineage>
</organism>
<evidence type="ECO:0000313" key="4">
    <source>
        <dbReference type="EMBL" id="SEA25072.1"/>
    </source>
</evidence>
<dbReference type="InterPro" id="IPR012338">
    <property type="entry name" value="Beta-lactam/transpept-like"/>
</dbReference>
<dbReference type="PANTHER" id="PTHR46825:SF11">
    <property type="entry name" value="PENICILLIN-BINDING PROTEIN 4"/>
    <property type="match status" value="1"/>
</dbReference>
<evidence type="ECO:0000256" key="2">
    <source>
        <dbReference type="ARBA" id="ARBA00023136"/>
    </source>
</evidence>
<comment type="subcellular location">
    <subcellularLocation>
        <location evidence="1">Membrane</location>
    </subcellularLocation>
</comment>
<evidence type="ECO:0000313" key="5">
    <source>
        <dbReference type="Proteomes" id="UP000198584"/>
    </source>
</evidence>
<protein>
    <submittedName>
        <fullName evidence="4">Beta-lactamase</fullName>
    </submittedName>
</protein>
<accession>A0A1H3ZPB5</accession>
<gene>
    <name evidence="4" type="ORF">SAMN05421743_103301</name>
</gene>
<dbReference type="AlphaFoldDB" id="A0A1H3ZPB5"/>
<dbReference type="STRING" id="571932.SAMN05421743_103301"/>
<dbReference type="InterPro" id="IPR050491">
    <property type="entry name" value="AmpC-like"/>
</dbReference>
<proteinExistence type="predicted"/>
<sequence length="147" mass="16788">MEQAKLNKVIEGVVKTVDFSGVVYIKERDEVTFQSAYGLAHRSARLSNTVHTRFGIASGCKLFTAIGICQLVETGAISFDTKLKDCLNLEFPNFDKNITIHHLLTHTSGISDYFDEEEMMDFEELWKDRPVYEMTSLHDFLPLFQDS</sequence>
<dbReference type="Proteomes" id="UP000198584">
    <property type="component" value="Unassembled WGS sequence"/>
</dbReference>
<dbReference type="PANTHER" id="PTHR46825">
    <property type="entry name" value="D-ALANYL-D-ALANINE-CARBOXYPEPTIDASE/ENDOPEPTIDASE AMPH"/>
    <property type="match status" value="1"/>
</dbReference>
<dbReference type="Pfam" id="PF00144">
    <property type="entry name" value="Beta-lactamase"/>
    <property type="match status" value="1"/>
</dbReference>
<dbReference type="Gene3D" id="3.40.710.10">
    <property type="entry name" value="DD-peptidase/beta-lactamase superfamily"/>
    <property type="match status" value="1"/>
</dbReference>
<reference evidence="4 5" key="1">
    <citation type="submission" date="2016-10" db="EMBL/GenBank/DDBJ databases">
        <authorList>
            <person name="de Groot N.N."/>
        </authorList>
    </citation>
    <scope>NUCLEOTIDE SEQUENCE [LARGE SCALE GENOMIC DNA]</scope>
    <source>
        <strain evidence="4 5">CCM7597</strain>
    </source>
</reference>